<dbReference type="PANTHER" id="PTHR23531">
    <property type="entry name" value="QUINOLENE RESISTANCE PROTEIN NORA"/>
    <property type="match status" value="1"/>
</dbReference>
<dbReference type="PATRIC" id="fig|1432052.4.peg.3264"/>
<dbReference type="InterPro" id="IPR052714">
    <property type="entry name" value="MFS_Exporter"/>
</dbReference>
<dbReference type="AlphaFoldDB" id="A0A1E3AED6"/>
<reference evidence="9 11" key="2">
    <citation type="submission" date="2016-08" db="EMBL/GenBank/DDBJ databases">
        <authorList>
            <person name="Seilhamer J.J."/>
        </authorList>
    </citation>
    <scope>NUCLEOTIDE SEQUENCE [LARGE SCALE GENOMIC DNA]</scope>
    <source>
        <strain evidence="9 11">NML150140-1</strain>
    </source>
</reference>
<dbReference type="EMBL" id="MEHA01000020">
    <property type="protein sequence ID" value="ODR47532.1"/>
    <property type="molecule type" value="Genomic_DNA"/>
</dbReference>
<keyword evidence="4 6" id="KW-1133">Transmembrane helix</keyword>
<dbReference type="PANTHER" id="PTHR23531:SF1">
    <property type="entry name" value="QUINOLENE RESISTANCE PROTEIN NORA"/>
    <property type="match status" value="1"/>
</dbReference>
<evidence type="ECO:0000313" key="10">
    <source>
        <dbReference type="Proteomes" id="UP000094067"/>
    </source>
</evidence>
<dbReference type="CDD" id="cd17489">
    <property type="entry name" value="MFS_YfcJ_like"/>
    <property type="match status" value="1"/>
</dbReference>
<dbReference type="OrthoDB" id="9814001at2"/>
<keyword evidence="5 6" id="KW-0472">Membrane</keyword>
<feature type="transmembrane region" description="Helical" evidence="6">
    <location>
        <begin position="332"/>
        <end position="355"/>
    </location>
</feature>
<feature type="transmembrane region" description="Helical" evidence="6">
    <location>
        <begin position="136"/>
        <end position="155"/>
    </location>
</feature>
<dbReference type="GO" id="GO:0005886">
    <property type="term" value="C:plasma membrane"/>
    <property type="evidence" value="ECO:0007669"/>
    <property type="project" value="UniProtKB-SubCell"/>
</dbReference>
<comment type="subcellular location">
    <subcellularLocation>
        <location evidence="1">Cell membrane</location>
        <topology evidence="1">Multi-pass membrane protein</topology>
    </subcellularLocation>
</comment>
<name>A0A1E3AED6_9FIRM</name>
<evidence type="ECO:0000256" key="3">
    <source>
        <dbReference type="ARBA" id="ARBA00022692"/>
    </source>
</evidence>
<dbReference type="EMBL" id="MCGH01000002">
    <property type="protein sequence ID" value="ODM07039.1"/>
    <property type="molecule type" value="Genomic_DNA"/>
</dbReference>
<feature type="domain" description="Major facilitator superfamily (MFS) profile" evidence="7">
    <location>
        <begin position="6"/>
        <end position="383"/>
    </location>
</feature>
<feature type="transmembrane region" description="Helical" evidence="6">
    <location>
        <begin position="161"/>
        <end position="182"/>
    </location>
</feature>
<feature type="transmembrane region" description="Helical" evidence="6">
    <location>
        <begin position="273"/>
        <end position="293"/>
    </location>
</feature>
<reference evidence="8 10" key="1">
    <citation type="submission" date="2016-07" db="EMBL/GenBank/DDBJ databases">
        <title>Characterization of isolates of Eisenbergiella tayi derived from blood cultures, using whole genome sequencing.</title>
        <authorList>
            <person name="Burdz T."/>
            <person name="Wiebe D."/>
            <person name="Huynh C."/>
            <person name="Bernard K."/>
        </authorList>
    </citation>
    <scope>NUCLEOTIDE SEQUENCE [LARGE SCALE GENOMIC DNA]</scope>
    <source>
        <strain evidence="8 10">NML 110608</strain>
    </source>
</reference>
<organism evidence="8 10">
    <name type="scientific">Eisenbergiella tayi</name>
    <dbReference type="NCBI Taxonomy" id="1432052"/>
    <lineage>
        <taxon>Bacteria</taxon>
        <taxon>Bacillati</taxon>
        <taxon>Bacillota</taxon>
        <taxon>Clostridia</taxon>
        <taxon>Lachnospirales</taxon>
        <taxon>Lachnospiraceae</taxon>
        <taxon>Eisenbergiella</taxon>
    </lineage>
</organism>
<dbReference type="InterPro" id="IPR011701">
    <property type="entry name" value="MFS"/>
</dbReference>
<sequence length="390" mass="41001">MKKNLFTFPFITITILSGLMTVCLQMTVSAMPLFVVDMGVAKTLAGSATTACTLASLFFRPFAAGITDKSGGKKAAIAGSCIYAFVFLAYQFCNSMGLLLTLRVLQGVGMSLITTALGTVATAMVPKEQMTRGMSYFSLGNAAALSIGPAIGLWLVQNYSFSALFLFGTTISLIAVVFLLIIKTESQNKTCKKIPENNGSFMKRAAESGAIFPSALMAIMILCQTSLSTYLAFFTNSLSIGGASEFFSLNVIGMIGSKFILGKACDKFGEKKVSMACGVMLTAAYGLIALSGFAGELGIMAAGILYGFGYGGFYSLLNVAAVRKTNDNNRGVANSIFFGSKDIGTAVGSLAWGALTLLGYPVMYGVATAVIILLCILFVSSLKKVGKENE</sequence>
<evidence type="ECO:0000313" key="9">
    <source>
        <dbReference type="EMBL" id="ODR47532.1"/>
    </source>
</evidence>
<evidence type="ECO:0000313" key="11">
    <source>
        <dbReference type="Proteomes" id="UP000094271"/>
    </source>
</evidence>
<proteinExistence type="predicted"/>
<dbReference type="Pfam" id="PF07690">
    <property type="entry name" value="MFS_1"/>
    <property type="match status" value="1"/>
</dbReference>
<keyword evidence="2" id="KW-0813">Transport</keyword>
<feature type="transmembrane region" description="Helical" evidence="6">
    <location>
        <begin position="361"/>
        <end position="382"/>
    </location>
</feature>
<evidence type="ECO:0000259" key="7">
    <source>
        <dbReference type="PROSITE" id="PS50850"/>
    </source>
</evidence>
<dbReference type="InterPro" id="IPR020846">
    <property type="entry name" value="MFS_dom"/>
</dbReference>
<dbReference type="SUPFAM" id="SSF103473">
    <property type="entry name" value="MFS general substrate transporter"/>
    <property type="match status" value="1"/>
</dbReference>
<evidence type="ECO:0000313" key="8">
    <source>
        <dbReference type="EMBL" id="ODM07039.1"/>
    </source>
</evidence>
<feature type="transmembrane region" description="Helical" evidence="6">
    <location>
        <begin position="104"/>
        <end position="124"/>
    </location>
</feature>
<dbReference type="Proteomes" id="UP000094271">
    <property type="component" value="Unassembled WGS sequence"/>
</dbReference>
<feature type="transmembrane region" description="Helical" evidence="6">
    <location>
        <begin position="75"/>
        <end position="92"/>
    </location>
</feature>
<feature type="transmembrane region" description="Helical" evidence="6">
    <location>
        <begin position="45"/>
        <end position="63"/>
    </location>
</feature>
<protein>
    <submittedName>
        <fullName evidence="8">Inner membrane transport protein YdhC</fullName>
    </submittedName>
</protein>
<dbReference type="Gene3D" id="1.20.1250.20">
    <property type="entry name" value="MFS general substrate transporter like domains"/>
    <property type="match status" value="1"/>
</dbReference>
<accession>A0A1E3AED6</accession>
<evidence type="ECO:0000256" key="4">
    <source>
        <dbReference type="ARBA" id="ARBA00022989"/>
    </source>
</evidence>
<evidence type="ECO:0000256" key="2">
    <source>
        <dbReference type="ARBA" id="ARBA00022448"/>
    </source>
</evidence>
<feature type="transmembrane region" description="Helical" evidence="6">
    <location>
        <begin position="239"/>
        <end position="261"/>
    </location>
</feature>
<feature type="transmembrane region" description="Helical" evidence="6">
    <location>
        <begin position="210"/>
        <end position="233"/>
    </location>
</feature>
<evidence type="ECO:0000256" key="6">
    <source>
        <dbReference type="SAM" id="Phobius"/>
    </source>
</evidence>
<dbReference type="InterPro" id="IPR036259">
    <property type="entry name" value="MFS_trans_sf"/>
</dbReference>
<feature type="transmembrane region" description="Helical" evidence="6">
    <location>
        <begin position="299"/>
        <end position="320"/>
    </location>
</feature>
<evidence type="ECO:0000256" key="1">
    <source>
        <dbReference type="ARBA" id="ARBA00004651"/>
    </source>
</evidence>
<gene>
    <name evidence="8" type="primary">ydhC</name>
    <name evidence="9" type="ORF">BEI59_22965</name>
    <name evidence="8" type="ORF">BEI61_02929</name>
</gene>
<comment type="caution">
    <text evidence="8">The sequence shown here is derived from an EMBL/GenBank/DDBJ whole genome shotgun (WGS) entry which is preliminary data.</text>
</comment>
<evidence type="ECO:0000256" key="5">
    <source>
        <dbReference type="ARBA" id="ARBA00023136"/>
    </source>
</evidence>
<keyword evidence="3 6" id="KW-0812">Transmembrane</keyword>
<dbReference type="Proteomes" id="UP000094067">
    <property type="component" value="Unassembled WGS sequence"/>
</dbReference>
<dbReference type="PROSITE" id="PS50850">
    <property type="entry name" value="MFS"/>
    <property type="match status" value="1"/>
</dbReference>
<dbReference type="RefSeq" id="WP_069152785.1">
    <property type="nucleotide sequence ID" value="NZ_CAJLDD010000002.1"/>
</dbReference>
<dbReference type="GO" id="GO:0022857">
    <property type="term" value="F:transmembrane transporter activity"/>
    <property type="evidence" value="ECO:0007669"/>
    <property type="project" value="InterPro"/>
</dbReference>